<proteinExistence type="predicted"/>
<protein>
    <recommendedName>
        <fullName evidence="3">Peroxiredoxin</fullName>
    </recommendedName>
</protein>
<evidence type="ECO:0008006" key="3">
    <source>
        <dbReference type="Google" id="ProtNLM"/>
    </source>
</evidence>
<dbReference type="RefSeq" id="WP_169924094.1">
    <property type="nucleotide sequence ID" value="NZ_AP014936.1"/>
</dbReference>
<sequence length="129" mass="13784">MARKIDIVCVSGTREKLQMAAMFASVAAATGDTVTVFFSMNALKHFVKGAAGDAPSEGEFGTLMNQHGVPPFKQLFKQAAELGDAKLLPCSMAMDLLKITRDELDPEFGPPTGLTRFLSDAEGGQLLTF</sequence>
<dbReference type="Gene3D" id="3.40.1260.10">
    <property type="entry name" value="DsrEFH-like"/>
    <property type="match status" value="1"/>
</dbReference>
<dbReference type="AlphaFoldDB" id="A0A1B4V6Z6"/>
<reference evidence="1 2" key="1">
    <citation type="submission" date="2015-08" db="EMBL/GenBank/DDBJ databases">
        <title>Complete genome sequence of Sulfurifustis variabilis.</title>
        <authorList>
            <person name="Miura A."/>
            <person name="Kojima H."/>
            <person name="Fukui M."/>
        </authorList>
    </citation>
    <scope>NUCLEOTIDE SEQUENCE [LARGE SCALE GENOMIC DNA]</scope>
    <source>
        <strain evidence="2">skN76</strain>
    </source>
</reference>
<accession>A0A1B4V6Z6</accession>
<dbReference type="PANTHER" id="PTHR34655">
    <property type="entry name" value="CONSERVED WITHIN P. AEROPHILUM"/>
    <property type="match status" value="1"/>
</dbReference>
<organism evidence="1 2">
    <name type="scientific">Sulfurifustis variabilis</name>
    <dbReference type="NCBI Taxonomy" id="1675686"/>
    <lineage>
        <taxon>Bacteria</taxon>
        <taxon>Pseudomonadati</taxon>
        <taxon>Pseudomonadota</taxon>
        <taxon>Gammaproteobacteria</taxon>
        <taxon>Acidiferrobacterales</taxon>
        <taxon>Acidiferrobacteraceae</taxon>
        <taxon>Sulfurifustis</taxon>
    </lineage>
</organism>
<dbReference type="KEGG" id="sva:SVA_2677"/>
<evidence type="ECO:0000313" key="2">
    <source>
        <dbReference type="Proteomes" id="UP000218899"/>
    </source>
</evidence>
<keyword evidence="2" id="KW-1185">Reference proteome</keyword>
<dbReference type="Pfam" id="PF13686">
    <property type="entry name" value="DrsE_2"/>
    <property type="match status" value="1"/>
</dbReference>
<dbReference type="PANTHER" id="PTHR34655:SF1">
    <property type="match status" value="1"/>
</dbReference>
<evidence type="ECO:0000313" key="1">
    <source>
        <dbReference type="EMBL" id="BAU49225.1"/>
    </source>
</evidence>
<dbReference type="InterPro" id="IPR027396">
    <property type="entry name" value="DsrEFH-like"/>
</dbReference>
<dbReference type="Proteomes" id="UP000218899">
    <property type="component" value="Chromosome"/>
</dbReference>
<dbReference type="EMBL" id="AP014936">
    <property type="protein sequence ID" value="BAU49225.1"/>
    <property type="molecule type" value="Genomic_DNA"/>
</dbReference>
<dbReference type="SUPFAM" id="SSF75169">
    <property type="entry name" value="DsrEFH-like"/>
    <property type="match status" value="1"/>
</dbReference>
<dbReference type="InterPro" id="IPR032836">
    <property type="entry name" value="DsrE2-like"/>
</dbReference>
<name>A0A1B4V6Z6_9GAMM</name>
<gene>
    <name evidence="1" type="ORF">SVA_2677</name>
</gene>